<comment type="caution">
    <text evidence="2">The sequence shown here is derived from an EMBL/GenBank/DDBJ whole genome shotgun (WGS) entry which is preliminary data.</text>
</comment>
<protein>
    <submittedName>
        <fullName evidence="2">Uncharacterized protein</fullName>
    </submittedName>
</protein>
<dbReference type="RefSeq" id="WP_137682633.1">
    <property type="nucleotide sequence ID" value="NZ_BIXZ01000001.1"/>
</dbReference>
<feature type="transmembrane region" description="Helical" evidence="1">
    <location>
        <begin position="38"/>
        <end position="59"/>
    </location>
</feature>
<keyword evidence="1" id="KW-0812">Transmembrane</keyword>
<keyword evidence="1" id="KW-0472">Membrane</keyword>
<reference evidence="2 3" key="1">
    <citation type="submission" date="2019-02" db="EMBL/GenBank/DDBJ databases">
        <title>Haloarcula mannanilyticum sp. nov., a mannan degrading haloarchaeon isolated from commercial salt.</title>
        <authorList>
            <person name="Enomoto S."/>
            <person name="Shimane Y."/>
            <person name="Kamekura M."/>
            <person name="Ito T."/>
            <person name="Moriya O."/>
            <person name="Ihara K."/>
            <person name="Takahashi-Ando N."/>
            <person name="Fukushima Y."/>
            <person name="Yoshida Y."/>
            <person name="Usama R."/>
            <person name="Takai K."/>
            <person name="Minegishi H."/>
        </authorList>
    </citation>
    <scope>NUCLEOTIDE SEQUENCE [LARGE SCALE GENOMIC DNA]</scope>
    <source>
        <strain evidence="2 3">MD130-1</strain>
    </source>
</reference>
<feature type="transmembrane region" description="Helical" evidence="1">
    <location>
        <begin position="71"/>
        <end position="93"/>
    </location>
</feature>
<feature type="transmembrane region" description="Helical" evidence="1">
    <location>
        <begin position="333"/>
        <end position="352"/>
    </location>
</feature>
<feature type="transmembrane region" description="Helical" evidence="1">
    <location>
        <begin position="233"/>
        <end position="253"/>
    </location>
</feature>
<dbReference type="OrthoDB" id="206316at2157"/>
<evidence type="ECO:0000313" key="3">
    <source>
        <dbReference type="Proteomes" id="UP000304382"/>
    </source>
</evidence>
<feature type="transmembrane region" description="Helical" evidence="1">
    <location>
        <begin position="358"/>
        <end position="382"/>
    </location>
</feature>
<proteinExistence type="predicted"/>
<keyword evidence="3" id="KW-1185">Reference proteome</keyword>
<feature type="transmembrane region" description="Helical" evidence="1">
    <location>
        <begin position="175"/>
        <end position="195"/>
    </location>
</feature>
<gene>
    <name evidence="2" type="ORF">Harman_09290</name>
</gene>
<feature type="transmembrane region" description="Helical" evidence="1">
    <location>
        <begin position="99"/>
        <end position="116"/>
    </location>
</feature>
<sequence length="387" mass="40381">MRPERASRWFVTASALFFVGFHVAIAVAATRRVVVTLGLYGFVLHVLFGKAYALVPSYFDRTLAWESGPAVQFPLSAVGTAALALAPLGPPWLRPVGTALWAGGVAVFLGTLGWTIRDNLTGAATGTGGPNAHREPVDRVANVAVPIALGYLALAAGGALATTAGFWSIRPQQLSHLLAAGTAAQFVFGVGFRLFPRFLVAEPPRAVVTVVVAAGAVGPALLGFWLFDRRLLLVGGIVEAIAVVGFALSYLVLFRRSKRRRVGFYAVLVAAVAGVVGIGLGLTIALTGRSPALISAHYRAMLAGFLGLTVVGAAFQFYPPAVGVWPRANDRTALVSIGLLGGGLGMQILGLVGRVDWVITVGTAAGVLGAVVYTYLLLAAFARQRNR</sequence>
<feature type="transmembrane region" description="Helical" evidence="1">
    <location>
        <begin position="143"/>
        <end position="169"/>
    </location>
</feature>
<evidence type="ECO:0000313" key="2">
    <source>
        <dbReference type="EMBL" id="GCF12994.1"/>
    </source>
</evidence>
<name>A0A4C2EF40_9EURY</name>
<feature type="transmembrane region" description="Helical" evidence="1">
    <location>
        <begin position="207"/>
        <end position="227"/>
    </location>
</feature>
<dbReference type="EMBL" id="BIXZ01000001">
    <property type="protein sequence ID" value="GCF12994.1"/>
    <property type="molecule type" value="Genomic_DNA"/>
</dbReference>
<organism evidence="2 3">
    <name type="scientific">Haloarcula mannanilytica</name>
    <dbReference type="NCBI Taxonomy" id="2509225"/>
    <lineage>
        <taxon>Archaea</taxon>
        <taxon>Methanobacteriati</taxon>
        <taxon>Methanobacteriota</taxon>
        <taxon>Stenosarchaea group</taxon>
        <taxon>Halobacteria</taxon>
        <taxon>Halobacteriales</taxon>
        <taxon>Haloarculaceae</taxon>
        <taxon>Haloarcula</taxon>
    </lineage>
</organism>
<keyword evidence="1" id="KW-1133">Transmembrane helix</keyword>
<dbReference type="Proteomes" id="UP000304382">
    <property type="component" value="Unassembled WGS sequence"/>
</dbReference>
<dbReference type="AlphaFoldDB" id="A0A4C2EF40"/>
<accession>A0A4C2EF40</accession>
<feature type="transmembrane region" description="Helical" evidence="1">
    <location>
        <begin position="298"/>
        <end position="321"/>
    </location>
</feature>
<evidence type="ECO:0000256" key="1">
    <source>
        <dbReference type="SAM" id="Phobius"/>
    </source>
</evidence>
<feature type="transmembrane region" description="Helical" evidence="1">
    <location>
        <begin position="265"/>
        <end position="286"/>
    </location>
</feature>